<evidence type="ECO:0000256" key="3">
    <source>
        <dbReference type="ARBA" id="ARBA00009759"/>
    </source>
</evidence>
<evidence type="ECO:0000256" key="4">
    <source>
        <dbReference type="ARBA" id="ARBA00022801"/>
    </source>
</evidence>
<dbReference type="RefSeq" id="WP_150971291.1">
    <property type="nucleotide sequence ID" value="NZ_VZDO01000013.1"/>
</dbReference>
<evidence type="ECO:0000256" key="6">
    <source>
        <dbReference type="RuleBase" id="RU364068"/>
    </source>
</evidence>
<evidence type="ECO:0000256" key="5">
    <source>
        <dbReference type="PIRSR" id="PIRSR600760-2"/>
    </source>
</evidence>
<evidence type="ECO:0000256" key="2">
    <source>
        <dbReference type="ARBA" id="ARBA00001946"/>
    </source>
</evidence>
<comment type="catalytic activity">
    <reaction evidence="1 6">
        <text>a myo-inositol phosphate + H2O = myo-inositol + phosphate</text>
        <dbReference type="Rhea" id="RHEA:24056"/>
        <dbReference type="ChEBI" id="CHEBI:15377"/>
        <dbReference type="ChEBI" id="CHEBI:17268"/>
        <dbReference type="ChEBI" id="CHEBI:43474"/>
        <dbReference type="ChEBI" id="CHEBI:84139"/>
        <dbReference type="EC" id="3.1.3.25"/>
    </reaction>
</comment>
<dbReference type="AlphaFoldDB" id="A0A7V7PMM3"/>
<dbReference type="EC" id="3.1.3.25" evidence="6"/>
<organism evidence="7 8">
    <name type="scientific">Plantimonas leprariae</name>
    <dbReference type="NCBI Taxonomy" id="2615207"/>
    <lineage>
        <taxon>Bacteria</taxon>
        <taxon>Pseudomonadati</taxon>
        <taxon>Pseudomonadota</taxon>
        <taxon>Alphaproteobacteria</taxon>
        <taxon>Hyphomicrobiales</taxon>
        <taxon>Aurantimonadaceae</taxon>
        <taxon>Plantimonas</taxon>
    </lineage>
</organism>
<dbReference type="InterPro" id="IPR000760">
    <property type="entry name" value="Inositol_monophosphatase-like"/>
</dbReference>
<feature type="binding site" evidence="5">
    <location>
        <position position="80"/>
    </location>
    <ligand>
        <name>Mg(2+)</name>
        <dbReference type="ChEBI" id="CHEBI:18420"/>
        <label>1</label>
        <note>catalytic</note>
    </ligand>
</feature>
<dbReference type="PANTHER" id="PTHR20854:SF4">
    <property type="entry name" value="INOSITOL-1-MONOPHOSPHATASE-RELATED"/>
    <property type="match status" value="1"/>
</dbReference>
<dbReference type="GO" id="GO:0006020">
    <property type="term" value="P:inositol metabolic process"/>
    <property type="evidence" value="ECO:0007669"/>
    <property type="project" value="TreeGrafter"/>
</dbReference>
<dbReference type="Gene3D" id="3.40.190.80">
    <property type="match status" value="1"/>
</dbReference>
<dbReference type="InterPro" id="IPR022337">
    <property type="entry name" value="Inositol_monophosphatase_SuhB"/>
</dbReference>
<keyword evidence="4 6" id="KW-0378">Hydrolase</keyword>
<keyword evidence="8" id="KW-1185">Reference proteome</keyword>
<dbReference type="Pfam" id="PF00459">
    <property type="entry name" value="Inositol_P"/>
    <property type="match status" value="1"/>
</dbReference>
<proteinExistence type="inferred from homology"/>
<gene>
    <name evidence="7" type="ORF">F6X38_15900</name>
</gene>
<feature type="binding site" evidence="5">
    <location>
        <position position="98"/>
    </location>
    <ligand>
        <name>Mg(2+)</name>
        <dbReference type="ChEBI" id="CHEBI:18420"/>
        <label>1</label>
        <note>catalytic</note>
    </ligand>
</feature>
<feature type="binding site" evidence="5">
    <location>
        <position position="100"/>
    </location>
    <ligand>
        <name>Mg(2+)</name>
        <dbReference type="ChEBI" id="CHEBI:18420"/>
        <label>1</label>
        <note>catalytic</note>
    </ligand>
</feature>
<comment type="cofactor">
    <cofactor evidence="2 5 6">
        <name>Mg(2+)</name>
        <dbReference type="ChEBI" id="CHEBI:18420"/>
    </cofactor>
</comment>
<sequence length="275" mass="28373">MVDAERADAVSADASPRLREMARIALEAGSIAMRGLKRRDAGERRAKAPRDYVTDADVAVEAAVARGLAAAFPDVAISGEEGAADRAGGPGGLRFLIDPIDGTTNYAFGIPHFGLTIALFDADEILAGIVLDPSRGELFAAERGKGATLNGRPIGVATTDAVADTLIGAGLPIPGQVRSVSEETYHRALRRLMDETAGVRRLGSAALSIAYVACGRLDGFFEDGLSPHDYAAAALIVREAGGVTSGFRGGPVGSHGDVLVAGPALHPWLVEGFCA</sequence>
<dbReference type="PRINTS" id="PR01959">
    <property type="entry name" value="SBIMPHPHTASE"/>
</dbReference>
<evidence type="ECO:0000256" key="1">
    <source>
        <dbReference type="ARBA" id="ARBA00001033"/>
    </source>
</evidence>
<dbReference type="GO" id="GO:0008934">
    <property type="term" value="F:inositol monophosphate 1-phosphatase activity"/>
    <property type="evidence" value="ECO:0007669"/>
    <property type="project" value="InterPro"/>
</dbReference>
<dbReference type="Proteomes" id="UP000432089">
    <property type="component" value="Unassembled WGS sequence"/>
</dbReference>
<dbReference type="PRINTS" id="PR00377">
    <property type="entry name" value="IMPHPHTASES"/>
</dbReference>
<name>A0A7V7PMM3_9HYPH</name>
<dbReference type="SUPFAM" id="SSF56655">
    <property type="entry name" value="Carbohydrate phosphatase"/>
    <property type="match status" value="1"/>
</dbReference>
<dbReference type="GO" id="GO:0007165">
    <property type="term" value="P:signal transduction"/>
    <property type="evidence" value="ECO:0007669"/>
    <property type="project" value="TreeGrafter"/>
</dbReference>
<keyword evidence="5 6" id="KW-0460">Magnesium</keyword>
<evidence type="ECO:0000313" key="7">
    <source>
        <dbReference type="EMBL" id="KAB0678508.1"/>
    </source>
</evidence>
<dbReference type="CDD" id="cd01639">
    <property type="entry name" value="IMPase"/>
    <property type="match status" value="1"/>
</dbReference>
<dbReference type="PANTHER" id="PTHR20854">
    <property type="entry name" value="INOSITOL MONOPHOSPHATASE"/>
    <property type="match status" value="1"/>
</dbReference>
<comment type="caution">
    <text evidence="7">The sequence shown here is derived from an EMBL/GenBank/DDBJ whole genome shotgun (WGS) entry which is preliminary data.</text>
</comment>
<feature type="binding site" evidence="5">
    <location>
        <position position="101"/>
    </location>
    <ligand>
        <name>Mg(2+)</name>
        <dbReference type="ChEBI" id="CHEBI:18420"/>
        <label>1</label>
        <note>catalytic</note>
    </ligand>
</feature>
<comment type="similarity">
    <text evidence="3 6">Belongs to the inositol monophosphatase superfamily.</text>
</comment>
<dbReference type="GO" id="GO:0046872">
    <property type="term" value="F:metal ion binding"/>
    <property type="evidence" value="ECO:0007669"/>
    <property type="project" value="UniProtKB-KW"/>
</dbReference>
<accession>A0A7V7PMM3</accession>
<keyword evidence="5 6" id="KW-0479">Metal-binding</keyword>
<dbReference type="Gene3D" id="3.30.540.10">
    <property type="entry name" value="Fructose-1,6-Bisphosphatase, subunit A, domain 1"/>
    <property type="match status" value="1"/>
</dbReference>
<dbReference type="EMBL" id="VZDO01000013">
    <property type="protein sequence ID" value="KAB0678508.1"/>
    <property type="molecule type" value="Genomic_DNA"/>
</dbReference>
<dbReference type="InterPro" id="IPR033942">
    <property type="entry name" value="IMPase"/>
</dbReference>
<evidence type="ECO:0000313" key="8">
    <source>
        <dbReference type="Proteomes" id="UP000432089"/>
    </source>
</evidence>
<reference evidence="7 8" key="1">
    <citation type="submission" date="2019-09" db="EMBL/GenBank/DDBJ databases">
        <title>YIM 132180 draft genome.</title>
        <authorList>
            <person name="Zhang K."/>
        </authorList>
    </citation>
    <scope>NUCLEOTIDE SEQUENCE [LARGE SCALE GENOMIC DNA]</scope>
    <source>
        <strain evidence="7 8">YIM 132180</strain>
    </source>
</reference>
<feature type="binding site" evidence="5">
    <location>
        <position position="229"/>
    </location>
    <ligand>
        <name>Mg(2+)</name>
        <dbReference type="ChEBI" id="CHEBI:18420"/>
        <label>1</label>
        <note>catalytic</note>
    </ligand>
</feature>
<protein>
    <recommendedName>
        <fullName evidence="6">Inositol-1-monophosphatase</fullName>
        <ecNumber evidence="6">3.1.3.25</ecNumber>
    </recommendedName>
</protein>